<evidence type="ECO:0000313" key="2">
    <source>
        <dbReference type="Proteomes" id="UP001165080"/>
    </source>
</evidence>
<accession>A0A9W6F2S9</accession>
<organism evidence="1 2">
    <name type="scientific">Pleodorina starrii</name>
    <dbReference type="NCBI Taxonomy" id="330485"/>
    <lineage>
        <taxon>Eukaryota</taxon>
        <taxon>Viridiplantae</taxon>
        <taxon>Chlorophyta</taxon>
        <taxon>core chlorophytes</taxon>
        <taxon>Chlorophyceae</taxon>
        <taxon>CS clade</taxon>
        <taxon>Chlamydomonadales</taxon>
        <taxon>Volvocaceae</taxon>
        <taxon>Pleodorina</taxon>
    </lineage>
</organism>
<dbReference type="AlphaFoldDB" id="A0A9W6F2S9"/>
<comment type="caution">
    <text evidence="1">The sequence shown here is derived from an EMBL/GenBank/DDBJ whole genome shotgun (WGS) entry which is preliminary data.</text>
</comment>
<protein>
    <submittedName>
        <fullName evidence="1">Uncharacterized protein</fullName>
    </submittedName>
</protein>
<evidence type="ECO:0000313" key="1">
    <source>
        <dbReference type="EMBL" id="GLC54553.1"/>
    </source>
</evidence>
<gene>
    <name evidence="1" type="primary">PLESTB001443</name>
    <name evidence="1" type="ORF">PLESTB_000879000</name>
</gene>
<keyword evidence="2" id="KW-1185">Reference proteome</keyword>
<reference evidence="1 2" key="1">
    <citation type="journal article" date="2023" name="Commun. Biol.">
        <title>Reorganization of the ancestral sex-determining regions during the evolution of trioecy in Pleodorina starrii.</title>
        <authorList>
            <person name="Takahashi K."/>
            <person name="Suzuki S."/>
            <person name="Kawai-Toyooka H."/>
            <person name="Yamamoto K."/>
            <person name="Hamaji T."/>
            <person name="Ootsuki R."/>
            <person name="Yamaguchi H."/>
            <person name="Kawachi M."/>
            <person name="Higashiyama T."/>
            <person name="Nozaki H."/>
        </authorList>
    </citation>
    <scope>NUCLEOTIDE SEQUENCE [LARGE SCALE GENOMIC DNA]</scope>
    <source>
        <strain evidence="1 2">NIES-4479</strain>
    </source>
</reference>
<dbReference type="Proteomes" id="UP001165080">
    <property type="component" value="Unassembled WGS sequence"/>
</dbReference>
<dbReference type="EMBL" id="BRXU01000010">
    <property type="protein sequence ID" value="GLC54553.1"/>
    <property type="molecule type" value="Genomic_DNA"/>
</dbReference>
<sequence>MNSSHDSVDDVFERQCLLNLLSRRMGLGDLVRPAPPRLALQSFGGHLSIDEFCKMANGNSGKVVTLNFPPMSMMRQQIEEMNESDITSDLRYVPLDTDRINKYKERLRLQRRRPMQSNQNTLDAVMQFTLGTAAAPATPVSAVVA</sequence>
<name>A0A9W6F2S9_9CHLO</name>
<proteinExistence type="predicted"/>